<organism evidence="2 3">
    <name type="scientific">Brevibacterium aurantiacum</name>
    <dbReference type="NCBI Taxonomy" id="273384"/>
    <lineage>
        <taxon>Bacteria</taxon>
        <taxon>Bacillati</taxon>
        <taxon>Actinomycetota</taxon>
        <taxon>Actinomycetes</taxon>
        <taxon>Micrococcales</taxon>
        <taxon>Brevibacteriaceae</taxon>
        <taxon>Brevibacterium</taxon>
    </lineage>
</organism>
<dbReference type="PANTHER" id="PTHR30569:SF0">
    <property type="entry name" value="CYTOSINE PERMEASE"/>
    <property type="match status" value="1"/>
</dbReference>
<accession>A0A556C419</accession>
<protein>
    <submittedName>
        <fullName evidence="2">Allantoin permease</fullName>
    </submittedName>
</protein>
<name>A0A556C419_BREAU</name>
<sequence>MKEVTLGFKDAFKSPATSLDDQMESYATERVPRSQRWPAFAILLILTGNVTAMFWFTLGGQMGFLLGWPLMLIPLSYLIVVSTVLGSLIMRIASKEGLSLVLLTRGLGFGAKGSAVASFIYGINYVFYFIFEGSIVSHALSQYFGIGQNSPTASVIFALVGAAALYFAWRGMHSMNVLQRFGMPIFIGLFIVGIVMLSQGHAIVGPGQWESLTPNDPTVMWQAFSLANGQIVFQALLATDYGRFSRPQIGYRGTAGIMFGEMFMIGIVMVLGAMLAFTVYPSITQGDPVLYSTDPGFVFALVMGFLGVVFAIITQIRINVMNLYSGSLAFSNTWDAFAKKPIRRNWWMVGLLVLGIILYPINVLQYTDTFLAVTGIMTNTWIFILLADYYLCRKVFKYAPSEKIEYDEARIRNWNPCGMIAMGVAVAIGACGLAGVYPVYYASFIAMFVGPIIHIALTVGTRGRFYTVSKSAETAEV</sequence>
<keyword evidence="1" id="KW-0812">Transmembrane</keyword>
<feature type="transmembrane region" description="Helical" evidence="1">
    <location>
        <begin position="151"/>
        <end position="169"/>
    </location>
</feature>
<evidence type="ECO:0000313" key="2">
    <source>
        <dbReference type="EMBL" id="TSI11738.1"/>
    </source>
</evidence>
<keyword evidence="1" id="KW-0472">Membrane</keyword>
<feature type="transmembrane region" description="Helical" evidence="1">
    <location>
        <begin position="370"/>
        <end position="392"/>
    </location>
</feature>
<dbReference type="InterPro" id="IPR030191">
    <property type="entry name" value="CodB"/>
</dbReference>
<feature type="transmembrane region" description="Helical" evidence="1">
    <location>
        <begin position="109"/>
        <end position="131"/>
    </location>
</feature>
<keyword evidence="3" id="KW-1185">Reference proteome</keyword>
<proteinExistence type="predicted"/>
<feature type="transmembrane region" description="Helical" evidence="1">
    <location>
        <begin position="68"/>
        <end position="89"/>
    </location>
</feature>
<feature type="transmembrane region" description="Helical" evidence="1">
    <location>
        <begin position="181"/>
        <end position="199"/>
    </location>
</feature>
<evidence type="ECO:0000256" key="1">
    <source>
        <dbReference type="SAM" id="Phobius"/>
    </source>
</evidence>
<dbReference type="GO" id="GO:0015209">
    <property type="term" value="F:cytosine transmembrane transporter activity"/>
    <property type="evidence" value="ECO:0007669"/>
    <property type="project" value="InterPro"/>
</dbReference>
<feature type="transmembrane region" description="Helical" evidence="1">
    <location>
        <begin position="219"/>
        <end position="241"/>
    </location>
</feature>
<feature type="transmembrane region" description="Helical" evidence="1">
    <location>
        <begin position="37"/>
        <end position="56"/>
    </location>
</feature>
<dbReference type="Gene3D" id="1.10.4160.10">
    <property type="entry name" value="Hydantoin permease"/>
    <property type="match status" value="1"/>
</dbReference>
<dbReference type="AlphaFoldDB" id="A0A556C419"/>
<dbReference type="RefSeq" id="WP_143924626.1">
    <property type="nucleotide sequence ID" value="NZ_VLTK01000026.1"/>
</dbReference>
<dbReference type="GO" id="GO:0005886">
    <property type="term" value="C:plasma membrane"/>
    <property type="evidence" value="ECO:0007669"/>
    <property type="project" value="TreeGrafter"/>
</dbReference>
<feature type="transmembrane region" description="Helical" evidence="1">
    <location>
        <begin position="413"/>
        <end position="435"/>
    </location>
</feature>
<evidence type="ECO:0000313" key="3">
    <source>
        <dbReference type="Proteomes" id="UP000316406"/>
    </source>
</evidence>
<dbReference type="EMBL" id="VLTK01000026">
    <property type="protein sequence ID" value="TSI11738.1"/>
    <property type="molecule type" value="Genomic_DNA"/>
</dbReference>
<dbReference type="OrthoDB" id="9810730at2"/>
<keyword evidence="1" id="KW-1133">Transmembrane helix</keyword>
<comment type="caution">
    <text evidence="2">The sequence shown here is derived from an EMBL/GenBank/DDBJ whole genome shotgun (WGS) entry which is preliminary data.</text>
</comment>
<dbReference type="Proteomes" id="UP000316406">
    <property type="component" value="Unassembled WGS sequence"/>
</dbReference>
<feature type="transmembrane region" description="Helical" evidence="1">
    <location>
        <begin position="441"/>
        <end position="460"/>
    </location>
</feature>
<reference evidence="2 3" key="1">
    <citation type="submission" date="2019-07" db="EMBL/GenBank/DDBJ databases">
        <title>Draft genome sequence of Brevibacterium aurantiacum XU54 isolated from Xinjiang China.</title>
        <authorList>
            <person name="Xu X."/>
        </authorList>
    </citation>
    <scope>NUCLEOTIDE SEQUENCE [LARGE SCALE GENOMIC DNA]</scope>
    <source>
        <strain evidence="2 3">XU54</strain>
    </source>
</reference>
<dbReference type="PANTHER" id="PTHR30569">
    <property type="entry name" value="CYTOSINE TRANSPORTER CODB"/>
    <property type="match status" value="1"/>
</dbReference>
<gene>
    <name evidence="2" type="ORF">FO013_21620</name>
</gene>
<feature type="transmembrane region" description="Helical" evidence="1">
    <location>
        <begin position="346"/>
        <end position="364"/>
    </location>
</feature>
<feature type="transmembrane region" description="Helical" evidence="1">
    <location>
        <begin position="262"/>
        <end position="283"/>
    </location>
</feature>
<feature type="transmembrane region" description="Helical" evidence="1">
    <location>
        <begin position="295"/>
        <end position="313"/>
    </location>
</feature>